<evidence type="ECO:0000256" key="1">
    <source>
        <dbReference type="SAM" id="MobiDB-lite"/>
    </source>
</evidence>
<accession>L8H659</accession>
<reference evidence="2 3" key="1">
    <citation type="journal article" date="2013" name="Genome Biol.">
        <title>Genome of Acanthamoeba castellanii highlights extensive lateral gene transfer and early evolution of tyrosine kinase signaling.</title>
        <authorList>
            <person name="Clarke M."/>
            <person name="Lohan A.J."/>
            <person name="Liu B."/>
            <person name="Lagkouvardos I."/>
            <person name="Roy S."/>
            <person name="Zafar N."/>
            <person name="Bertelli C."/>
            <person name="Schilde C."/>
            <person name="Kianianmomeni A."/>
            <person name="Burglin T.R."/>
            <person name="Frech C."/>
            <person name="Turcotte B."/>
            <person name="Kopec K.O."/>
            <person name="Synnott J.M."/>
            <person name="Choo C."/>
            <person name="Paponov I."/>
            <person name="Finkler A."/>
            <person name="Soon Heng Tan C."/>
            <person name="Hutchins A.P."/>
            <person name="Weinmeier T."/>
            <person name="Rattei T."/>
            <person name="Chu J.S."/>
            <person name="Gimenez G."/>
            <person name="Irimia M."/>
            <person name="Rigden D.J."/>
            <person name="Fitzpatrick D.A."/>
            <person name="Lorenzo-Morales J."/>
            <person name="Bateman A."/>
            <person name="Chiu C.H."/>
            <person name="Tang P."/>
            <person name="Hegemann P."/>
            <person name="Fromm H."/>
            <person name="Raoult D."/>
            <person name="Greub G."/>
            <person name="Miranda-Saavedra D."/>
            <person name="Chen N."/>
            <person name="Nash P."/>
            <person name="Ginger M.L."/>
            <person name="Horn M."/>
            <person name="Schaap P."/>
            <person name="Caler L."/>
            <person name="Loftus B."/>
        </authorList>
    </citation>
    <scope>NUCLEOTIDE SEQUENCE [LARGE SCALE GENOMIC DNA]</scope>
    <source>
        <strain evidence="2 3">Neff</strain>
    </source>
</reference>
<name>L8H659_ACACF</name>
<dbReference type="EMBL" id="KB007909">
    <property type="protein sequence ID" value="ELR20712.1"/>
    <property type="molecule type" value="Genomic_DNA"/>
</dbReference>
<gene>
    <name evidence="2" type="ORF">ACA1_054580</name>
</gene>
<keyword evidence="3" id="KW-1185">Reference proteome</keyword>
<dbReference type="Proteomes" id="UP000011083">
    <property type="component" value="Unassembled WGS sequence"/>
</dbReference>
<feature type="compositionally biased region" description="Basic and acidic residues" evidence="1">
    <location>
        <begin position="141"/>
        <end position="152"/>
    </location>
</feature>
<dbReference type="KEGG" id="acan:ACA1_054580"/>
<sequence>MSDLANLERKLHTCQVVLWLKNNFETPEGLEHWEADPSSDEGPQELVGVSKGVVYRAYVNMCSREGRPVMFTRPVMGKMVRTKRRGPRGHVAQYYVGLRHRRNGTAQAVQAVKPAPSRQASARSGVGVIKRHPLQVAAGQHKNESEHDESASEMRPGLSGSSEDLMALALPFFELLAPTAEEPPSKTATTTTCSWADCAAEERTSGDQGCVKTEGEDLLEALERQWEWESGAMHARSSTTDDRLECFTSVADAHTSESLVEEGPLLAELPPPGGRRNSLLEWAGQVIPPLPSWPISISPLHI</sequence>
<feature type="region of interest" description="Disordered" evidence="1">
    <location>
        <begin position="137"/>
        <end position="159"/>
    </location>
</feature>
<dbReference type="AlphaFoldDB" id="L8H659"/>
<proteinExistence type="predicted"/>
<keyword evidence="2" id="KW-0418">Kinase</keyword>
<dbReference type="GO" id="GO:0016301">
    <property type="term" value="F:kinase activity"/>
    <property type="evidence" value="ECO:0007669"/>
    <property type="project" value="UniProtKB-KW"/>
</dbReference>
<dbReference type="GeneID" id="14921582"/>
<evidence type="ECO:0000313" key="2">
    <source>
        <dbReference type="EMBL" id="ELR20712.1"/>
    </source>
</evidence>
<evidence type="ECO:0000313" key="3">
    <source>
        <dbReference type="Proteomes" id="UP000011083"/>
    </source>
</evidence>
<keyword evidence="2" id="KW-0808">Transferase</keyword>
<dbReference type="OrthoDB" id="10069709at2759"/>
<dbReference type="RefSeq" id="XP_004344115.1">
    <property type="nucleotide sequence ID" value="XM_004344065.1"/>
</dbReference>
<organism evidence="2 3">
    <name type="scientific">Acanthamoeba castellanii (strain ATCC 30010 / Neff)</name>
    <dbReference type="NCBI Taxonomy" id="1257118"/>
    <lineage>
        <taxon>Eukaryota</taxon>
        <taxon>Amoebozoa</taxon>
        <taxon>Discosea</taxon>
        <taxon>Longamoebia</taxon>
        <taxon>Centramoebida</taxon>
        <taxon>Acanthamoebidae</taxon>
        <taxon>Acanthamoeba</taxon>
    </lineage>
</organism>
<dbReference type="VEuPathDB" id="AmoebaDB:ACA1_054580"/>
<protein>
    <submittedName>
        <fullName evidence="2">Serine/threonine kinase</fullName>
    </submittedName>
</protein>